<dbReference type="EMBL" id="JBHUCM010000043">
    <property type="protein sequence ID" value="MFD1544110.1"/>
    <property type="molecule type" value="Genomic_DNA"/>
</dbReference>
<accession>A0ABW4GNA2</accession>
<evidence type="ECO:0000313" key="2">
    <source>
        <dbReference type="EMBL" id="MFD1544110.1"/>
    </source>
</evidence>
<evidence type="ECO:0000313" key="3">
    <source>
        <dbReference type="Proteomes" id="UP001597097"/>
    </source>
</evidence>
<evidence type="ECO:0000256" key="1">
    <source>
        <dbReference type="SAM" id="MobiDB-lite"/>
    </source>
</evidence>
<name>A0ABW4GNA2_9ACTN</name>
<gene>
    <name evidence="2" type="ORF">ACFSJ0_44205</name>
</gene>
<comment type="caution">
    <text evidence="2">The sequence shown here is derived from an EMBL/GenBank/DDBJ whole genome shotgun (WGS) entry which is preliminary data.</text>
</comment>
<feature type="region of interest" description="Disordered" evidence="1">
    <location>
        <begin position="61"/>
        <end position="84"/>
    </location>
</feature>
<dbReference type="Proteomes" id="UP001597097">
    <property type="component" value="Unassembled WGS sequence"/>
</dbReference>
<protein>
    <submittedName>
        <fullName evidence="2">Uncharacterized protein</fullName>
    </submittedName>
</protein>
<sequence length="84" mass="8695">MSDSPGPVDHKQEALDTLATARGIYDGRSDTPNAMVELIADQIPAVVHALLYVGDQIAAQRAEPVREPGSGERPVEGATGAGDA</sequence>
<keyword evidence="3" id="KW-1185">Reference proteome</keyword>
<proteinExistence type="predicted"/>
<feature type="compositionally biased region" description="Basic and acidic residues" evidence="1">
    <location>
        <begin position="63"/>
        <end position="75"/>
    </location>
</feature>
<dbReference type="RefSeq" id="WP_219528365.1">
    <property type="nucleotide sequence ID" value="NZ_JAHKRM010000004.1"/>
</dbReference>
<reference evidence="3" key="1">
    <citation type="journal article" date="2019" name="Int. J. Syst. Evol. Microbiol.">
        <title>The Global Catalogue of Microorganisms (GCM) 10K type strain sequencing project: providing services to taxonomists for standard genome sequencing and annotation.</title>
        <authorList>
            <consortium name="The Broad Institute Genomics Platform"/>
            <consortium name="The Broad Institute Genome Sequencing Center for Infectious Disease"/>
            <person name="Wu L."/>
            <person name="Ma J."/>
        </authorList>
    </citation>
    <scope>NUCLEOTIDE SEQUENCE [LARGE SCALE GENOMIC DNA]</scope>
    <source>
        <strain evidence="3">CGMCC 1.15399</strain>
    </source>
</reference>
<organism evidence="2 3">
    <name type="scientific">Nonomuraea guangzhouensis</name>
    <dbReference type="NCBI Taxonomy" id="1291555"/>
    <lineage>
        <taxon>Bacteria</taxon>
        <taxon>Bacillati</taxon>
        <taxon>Actinomycetota</taxon>
        <taxon>Actinomycetes</taxon>
        <taxon>Streptosporangiales</taxon>
        <taxon>Streptosporangiaceae</taxon>
        <taxon>Nonomuraea</taxon>
    </lineage>
</organism>